<dbReference type="PATRIC" id="fig|926566.3.peg.3548"/>
<dbReference type="HOGENOM" id="CLU_040318_2_3_0"/>
<dbReference type="KEGG" id="trs:Terro_3600"/>
<dbReference type="PROSITE" id="PS00963">
    <property type="entry name" value="RIBOSOMAL_S2_2"/>
    <property type="match status" value="1"/>
</dbReference>
<sequence>MASITMKELLEAGVHFGHQTKRWNPKMKEYIFGERNGIYIIDLQKTLKMFKEASKFVTDLTSTGKLILFVGTKRQAQDAVAEEATRAGMPYINSRWLGGLLTNWVTCQKSVKRLAELDEMAVDGRFELMTKKEVIKLERERKALHTNLAGIKNMRRLPDAIFVIDSNNEAIAVSEARKLGIPVVAVVDTNCDPTVVDYVIPGNDDALRAIRLFTTKIADSAFEGVQMIGDKSIASEYADVVPVATEAHFIGLEDEETQESNPIATTAVEQAEEETVDLNAALGGGIKKQPASDTETEPVAVEAGA</sequence>
<dbReference type="eggNOG" id="COG0052">
    <property type="taxonomic scope" value="Bacteria"/>
</dbReference>
<accession>I3ZKP6</accession>
<dbReference type="Gene3D" id="1.10.287.610">
    <property type="entry name" value="Helix hairpin bin"/>
    <property type="match status" value="1"/>
</dbReference>
<dbReference type="STRING" id="926566.Terro_3600"/>
<dbReference type="InterPro" id="IPR001865">
    <property type="entry name" value="Ribosomal_uS2"/>
</dbReference>
<reference evidence="8 9" key="1">
    <citation type="submission" date="2012-06" db="EMBL/GenBank/DDBJ databases">
        <title>Complete genome of Terriglobus roseus DSM 18391.</title>
        <authorList>
            <consortium name="US DOE Joint Genome Institute (JGI-PGF)"/>
            <person name="Lucas S."/>
            <person name="Copeland A."/>
            <person name="Lapidus A."/>
            <person name="Glavina del Rio T."/>
            <person name="Dalin E."/>
            <person name="Tice H."/>
            <person name="Bruce D."/>
            <person name="Goodwin L."/>
            <person name="Pitluck S."/>
            <person name="Peters L."/>
            <person name="Mikhailova N."/>
            <person name="Munk A.C.C."/>
            <person name="Kyrpides N."/>
            <person name="Mavromatis K."/>
            <person name="Ivanova N."/>
            <person name="Brettin T."/>
            <person name="Detter J.C."/>
            <person name="Han C."/>
            <person name="Larimer F."/>
            <person name="Land M."/>
            <person name="Hauser L."/>
            <person name="Markowitz V."/>
            <person name="Cheng J.-F."/>
            <person name="Hugenholtz P."/>
            <person name="Woyke T."/>
            <person name="Wu D."/>
            <person name="Brambilla E."/>
            <person name="Klenk H.-P."/>
            <person name="Eisen J.A."/>
        </authorList>
    </citation>
    <scope>NUCLEOTIDE SEQUENCE [LARGE SCALE GENOMIC DNA]</scope>
    <source>
        <strain evidence="9">DSM 18391 / NRRL B-41598 / KBS 63</strain>
    </source>
</reference>
<comment type="similarity">
    <text evidence="1 5 6">Belongs to the universal ribosomal protein uS2 family.</text>
</comment>
<dbReference type="GO" id="GO:0022627">
    <property type="term" value="C:cytosolic small ribosomal subunit"/>
    <property type="evidence" value="ECO:0007669"/>
    <property type="project" value="TreeGrafter"/>
</dbReference>
<dbReference type="HAMAP" id="MF_00291_B">
    <property type="entry name" value="Ribosomal_uS2_B"/>
    <property type="match status" value="1"/>
</dbReference>
<gene>
    <name evidence="5" type="primary">rpsB</name>
    <name evidence="8" type="ordered locus">Terro_3600</name>
</gene>
<evidence type="ECO:0000256" key="7">
    <source>
        <dbReference type="SAM" id="MobiDB-lite"/>
    </source>
</evidence>
<dbReference type="InterPro" id="IPR023591">
    <property type="entry name" value="Ribosomal_uS2_flav_dom_sf"/>
</dbReference>
<evidence type="ECO:0000256" key="3">
    <source>
        <dbReference type="ARBA" id="ARBA00023274"/>
    </source>
</evidence>
<dbReference type="NCBIfam" id="TIGR01011">
    <property type="entry name" value="rpsB_bact"/>
    <property type="match status" value="1"/>
</dbReference>
<dbReference type="AlphaFoldDB" id="I3ZKP6"/>
<proteinExistence type="inferred from homology"/>
<dbReference type="Proteomes" id="UP000006056">
    <property type="component" value="Chromosome"/>
</dbReference>
<dbReference type="InterPro" id="IPR018130">
    <property type="entry name" value="Ribosomal_uS2_CS"/>
</dbReference>
<dbReference type="PRINTS" id="PR00395">
    <property type="entry name" value="RIBOSOMALS2"/>
</dbReference>
<evidence type="ECO:0000313" key="8">
    <source>
        <dbReference type="EMBL" id="AFL89814.1"/>
    </source>
</evidence>
<evidence type="ECO:0000256" key="5">
    <source>
        <dbReference type="HAMAP-Rule" id="MF_00291"/>
    </source>
</evidence>
<evidence type="ECO:0000256" key="1">
    <source>
        <dbReference type="ARBA" id="ARBA00006242"/>
    </source>
</evidence>
<dbReference type="OrthoDB" id="9808036at2"/>
<protein>
    <recommendedName>
        <fullName evidence="4 5">Small ribosomal subunit protein uS2</fullName>
    </recommendedName>
</protein>
<name>I3ZKP6_TERRK</name>
<dbReference type="EMBL" id="CP003379">
    <property type="protein sequence ID" value="AFL89814.1"/>
    <property type="molecule type" value="Genomic_DNA"/>
</dbReference>
<dbReference type="Gene3D" id="3.40.50.10490">
    <property type="entry name" value="Glucose-6-phosphate isomerase like protein, domain 1"/>
    <property type="match status" value="1"/>
</dbReference>
<dbReference type="PROSITE" id="PS00962">
    <property type="entry name" value="RIBOSOMAL_S2_1"/>
    <property type="match status" value="1"/>
</dbReference>
<dbReference type="CDD" id="cd01425">
    <property type="entry name" value="RPS2"/>
    <property type="match status" value="1"/>
</dbReference>
<dbReference type="Pfam" id="PF00318">
    <property type="entry name" value="Ribosomal_S2"/>
    <property type="match status" value="1"/>
</dbReference>
<evidence type="ECO:0000256" key="4">
    <source>
        <dbReference type="ARBA" id="ARBA00035256"/>
    </source>
</evidence>
<dbReference type="InterPro" id="IPR005706">
    <property type="entry name" value="Ribosomal_uS2_bac/mit/plastid"/>
</dbReference>
<dbReference type="FunFam" id="1.10.287.610:FF:000001">
    <property type="entry name" value="30S ribosomal protein S2"/>
    <property type="match status" value="1"/>
</dbReference>
<evidence type="ECO:0000256" key="6">
    <source>
        <dbReference type="RuleBase" id="RU003631"/>
    </source>
</evidence>
<organism evidence="8 9">
    <name type="scientific">Terriglobus roseus (strain DSM 18391 / NRRL B-41598 / KBS 63)</name>
    <dbReference type="NCBI Taxonomy" id="926566"/>
    <lineage>
        <taxon>Bacteria</taxon>
        <taxon>Pseudomonadati</taxon>
        <taxon>Acidobacteriota</taxon>
        <taxon>Terriglobia</taxon>
        <taxon>Terriglobales</taxon>
        <taxon>Acidobacteriaceae</taxon>
        <taxon>Terriglobus</taxon>
    </lineage>
</organism>
<dbReference type="GO" id="GO:0006412">
    <property type="term" value="P:translation"/>
    <property type="evidence" value="ECO:0007669"/>
    <property type="project" value="UniProtKB-UniRule"/>
</dbReference>
<dbReference type="PANTHER" id="PTHR12534">
    <property type="entry name" value="30S RIBOSOMAL PROTEIN S2 PROKARYOTIC AND ORGANELLAR"/>
    <property type="match status" value="1"/>
</dbReference>
<dbReference type="GO" id="GO:0003735">
    <property type="term" value="F:structural constituent of ribosome"/>
    <property type="evidence" value="ECO:0007669"/>
    <property type="project" value="InterPro"/>
</dbReference>
<keyword evidence="2 5" id="KW-0689">Ribosomal protein</keyword>
<dbReference type="RefSeq" id="WP_014787075.1">
    <property type="nucleotide sequence ID" value="NC_018014.1"/>
</dbReference>
<evidence type="ECO:0000256" key="2">
    <source>
        <dbReference type="ARBA" id="ARBA00022980"/>
    </source>
</evidence>
<dbReference type="SUPFAM" id="SSF52313">
    <property type="entry name" value="Ribosomal protein S2"/>
    <property type="match status" value="1"/>
</dbReference>
<keyword evidence="3 5" id="KW-0687">Ribonucleoprotein</keyword>
<dbReference type="PANTHER" id="PTHR12534:SF0">
    <property type="entry name" value="SMALL RIBOSOMAL SUBUNIT PROTEIN US2M"/>
    <property type="match status" value="1"/>
</dbReference>
<evidence type="ECO:0000313" key="9">
    <source>
        <dbReference type="Proteomes" id="UP000006056"/>
    </source>
</evidence>
<keyword evidence="9" id="KW-1185">Reference proteome</keyword>
<feature type="region of interest" description="Disordered" evidence="7">
    <location>
        <begin position="283"/>
        <end position="305"/>
    </location>
</feature>